<dbReference type="RefSeq" id="WP_345357899.1">
    <property type="nucleotide sequence ID" value="NZ_BAABII010000003.1"/>
</dbReference>
<feature type="transmembrane region" description="Helical" evidence="1">
    <location>
        <begin position="34"/>
        <end position="53"/>
    </location>
</feature>
<proteinExistence type="predicted"/>
<organism evidence="2 3">
    <name type="scientific">Saccharopolyspora cebuensis</name>
    <dbReference type="NCBI Taxonomy" id="418759"/>
    <lineage>
        <taxon>Bacteria</taxon>
        <taxon>Bacillati</taxon>
        <taxon>Actinomycetota</taxon>
        <taxon>Actinomycetes</taxon>
        <taxon>Pseudonocardiales</taxon>
        <taxon>Pseudonocardiaceae</taxon>
        <taxon>Saccharopolyspora</taxon>
    </lineage>
</organism>
<gene>
    <name evidence="2" type="ORF">AB8O55_27560</name>
</gene>
<evidence type="ECO:0000313" key="2">
    <source>
        <dbReference type="EMBL" id="MEY8043184.1"/>
    </source>
</evidence>
<reference evidence="2 3" key="1">
    <citation type="submission" date="2024-08" db="EMBL/GenBank/DDBJ databases">
        <title>Genome mining of Saccharopolyspora cebuensis PGLac3 from Nigerian medicinal plant.</title>
        <authorList>
            <person name="Ezeobiora C.E."/>
            <person name="Igbokwe N.H."/>
            <person name="Amin D.H."/>
            <person name="Mendie U.E."/>
        </authorList>
    </citation>
    <scope>NUCLEOTIDE SEQUENCE [LARGE SCALE GENOMIC DNA]</scope>
    <source>
        <strain evidence="2 3">PGLac3</strain>
    </source>
</reference>
<protein>
    <recommendedName>
        <fullName evidence="4">MYXO-CTERM domain-containing protein</fullName>
    </recommendedName>
</protein>
<evidence type="ECO:0008006" key="4">
    <source>
        <dbReference type="Google" id="ProtNLM"/>
    </source>
</evidence>
<keyword evidence="1" id="KW-0472">Membrane</keyword>
<evidence type="ECO:0000256" key="1">
    <source>
        <dbReference type="SAM" id="Phobius"/>
    </source>
</evidence>
<feature type="transmembrane region" description="Helical" evidence="1">
    <location>
        <begin position="9"/>
        <end position="28"/>
    </location>
</feature>
<evidence type="ECO:0000313" key="3">
    <source>
        <dbReference type="Proteomes" id="UP001564626"/>
    </source>
</evidence>
<accession>A0ABV4CR22</accession>
<dbReference type="EMBL" id="JBGEHV010000081">
    <property type="protein sequence ID" value="MEY8043184.1"/>
    <property type="molecule type" value="Genomic_DNA"/>
</dbReference>
<keyword evidence="3" id="KW-1185">Reference proteome</keyword>
<name>A0ABV4CR22_9PSEU</name>
<comment type="caution">
    <text evidence="2">The sequence shown here is derived from an EMBL/GenBank/DDBJ whole genome shotgun (WGS) entry which is preliminary data.</text>
</comment>
<dbReference type="Proteomes" id="UP001564626">
    <property type="component" value="Unassembled WGS sequence"/>
</dbReference>
<keyword evidence="1" id="KW-0812">Transmembrane</keyword>
<sequence length="56" mass="5841">MAERGPDPIALVAGLLTLAVSGYLLLGLTWDLRWALGAGAVLLGVAFLIASLVRHQ</sequence>
<keyword evidence="1" id="KW-1133">Transmembrane helix</keyword>